<evidence type="ECO:0000259" key="1">
    <source>
        <dbReference type="PROSITE" id="PS51471"/>
    </source>
</evidence>
<proteinExistence type="predicted"/>
<evidence type="ECO:0000313" key="2">
    <source>
        <dbReference type="EMBL" id="RPE81886.1"/>
    </source>
</evidence>
<dbReference type="InterPro" id="IPR037151">
    <property type="entry name" value="AlkB-like_sf"/>
</dbReference>
<dbReference type="AlphaFoldDB" id="A0A3N4VFQ1"/>
<comment type="caution">
    <text evidence="2">The sequence shown here is derived from an EMBL/GenBank/DDBJ whole genome shotgun (WGS) entry which is preliminary data.</text>
</comment>
<dbReference type="PANTHER" id="PTHR31212">
    <property type="entry name" value="ALPHA-KETOGLUTARATE-DEPENDENT DIOXYGENASE ALKB HOMOLOG 3"/>
    <property type="match status" value="1"/>
</dbReference>
<dbReference type="InterPro" id="IPR005123">
    <property type="entry name" value="Oxoglu/Fe-dep_dioxygenase_dom"/>
</dbReference>
<evidence type="ECO:0000313" key="3">
    <source>
        <dbReference type="Proteomes" id="UP000269708"/>
    </source>
</evidence>
<keyword evidence="3" id="KW-1185">Reference proteome</keyword>
<dbReference type="SUPFAM" id="SSF51197">
    <property type="entry name" value="Clavaminate synthase-like"/>
    <property type="match status" value="1"/>
</dbReference>
<dbReference type="Pfam" id="PF13532">
    <property type="entry name" value="2OG-FeII_Oxy_2"/>
    <property type="match status" value="1"/>
</dbReference>
<gene>
    <name evidence="2" type="ORF">EDC50_1088</name>
</gene>
<organism evidence="2 3">
    <name type="scientific">Vulcaniibacterium tengchongense</name>
    <dbReference type="NCBI Taxonomy" id="1273429"/>
    <lineage>
        <taxon>Bacteria</taxon>
        <taxon>Pseudomonadati</taxon>
        <taxon>Pseudomonadota</taxon>
        <taxon>Gammaproteobacteria</taxon>
        <taxon>Lysobacterales</taxon>
        <taxon>Lysobacteraceae</taxon>
        <taxon>Vulcaniibacterium</taxon>
    </lineage>
</organism>
<name>A0A3N4VFQ1_9GAMM</name>
<feature type="domain" description="Fe2OG dioxygenase" evidence="1">
    <location>
        <begin position="96"/>
        <end position="194"/>
    </location>
</feature>
<accession>A0A3N4VFQ1</accession>
<dbReference type="GO" id="GO:0006307">
    <property type="term" value="P:DNA alkylation repair"/>
    <property type="evidence" value="ECO:0007669"/>
    <property type="project" value="InterPro"/>
</dbReference>
<dbReference type="GO" id="GO:0051213">
    <property type="term" value="F:dioxygenase activity"/>
    <property type="evidence" value="ECO:0007669"/>
    <property type="project" value="UniProtKB-KW"/>
</dbReference>
<dbReference type="Gene3D" id="2.60.120.590">
    <property type="entry name" value="Alpha-ketoglutarate-dependent dioxygenase AlkB-like"/>
    <property type="match status" value="1"/>
</dbReference>
<dbReference type="EMBL" id="RKQN01000001">
    <property type="protein sequence ID" value="RPE81886.1"/>
    <property type="molecule type" value="Genomic_DNA"/>
</dbReference>
<dbReference type="InterPro" id="IPR027450">
    <property type="entry name" value="AlkB-like"/>
</dbReference>
<keyword evidence="2" id="KW-0223">Dioxygenase</keyword>
<dbReference type="PANTHER" id="PTHR31212:SF4">
    <property type="entry name" value="ALPHA-KETOGLUTARATE-DEPENDENT DIOXYGENASE ALKB HOMOLOG 3"/>
    <property type="match status" value="1"/>
</dbReference>
<protein>
    <submittedName>
        <fullName evidence="2">Alkylated DNA repair dioxygenase AlkB</fullName>
    </submittedName>
</protein>
<dbReference type="Proteomes" id="UP000269708">
    <property type="component" value="Unassembled WGS sequence"/>
</dbReference>
<dbReference type="InterPro" id="IPR032854">
    <property type="entry name" value="ALKBH3"/>
</dbReference>
<sequence>MGMAMQCGLFESGPQRIFDDAEGGVRYFPALVPQPLAARWFDELREQVAWQAQRRPMYDRVVDVPRLVAGYRLDAPDLPPALREAQRAVVSLLPAPFNAAGLNLYRDGRDSVAPHNDKLHGLEPGQPIAVLSLGAPRRMTIRAKAPPRTAVHLELAPGSLLVMSHLSQYHYDHGVPKTRDAVGPRISLAFRVRPPQPLRSAARGG</sequence>
<reference evidence="2 3" key="1">
    <citation type="submission" date="2018-11" db="EMBL/GenBank/DDBJ databases">
        <title>Genomic Encyclopedia of Type Strains, Phase IV (KMG-IV): sequencing the most valuable type-strain genomes for metagenomic binning, comparative biology and taxonomic classification.</title>
        <authorList>
            <person name="Goeker M."/>
        </authorList>
    </citation>
    <scope>NUCLEOTIDE SEQUENCE [LARGE SCALE GENOMIC DNA]</scope>
    <source>
        <strain evidence="2 3">DSM 25623</strain>
    </source>
</reference>
<dbReference type="PROSITE" id="PS51471">
    <property type="entry name" value="FE2OG_OXY"/>
    <property type="match status" value="1"/>
</dbReference>
<keyword evidence="2" id="KW-0560">Oxidoreductase</keyword>